<protein>
    <submittedName>
        <fullName evidence="2">Uncharacterized protein</fullName>
    </submittedName>
</protein>
<reference evidence="2 3" key="1">
    <citation type="submission" date="2017-05" db="EMBL/GenBank/DDBJ databases">
        <authorList>
            <person name="Song R."/>
            <person name="Chenine A.L."/>
            <person name="Ruprecht R.M."/>
        </authorList>
    </citation>
    <scope>NUCLEOTIDE SEQUENCE [LARGE SCALE GENOMIC DNA]</scope>
    <source>
        <strain evidence="2">PD5205</strain>
    </source>
</reference>
<organism evidence="2 3">
    <name type="scientific">Xanthomonas fragariae</name>
    <dbReference type="NCBI Taxonomy" id="48664"/>
    <lineage>
        <taxon>Bacteria</taxon>
        <taxon>Pseudomonadati</taxon>
        <taxon>Pseudomonadota</taxon>
        <taxon>Gammaproteobacteria</taxon>
        <taxon>Lysobacterales</taxon>
        <taxon>Lysobacteraceae</taxon>
        <taxon>Xanthomonas</taxon>
    </lineage>
</organism>
<evidence type="ECO:0000313" key="3">
    <source>
        <dbReference type="Proteomes" id="UP000195953"/>
    </source>
</evidence>
<dbReference type="AlphaFoldDB" id="A0A1Y6HKI3"/>
<accession>A0A1Y6HKI3</accession>
<evidence type="ECO:0000256" key="1">
    <source>
        <dbReference type="SAM" id="MobiDB-lite"/>
    </source>
</evidence>
<dbReference type="EMBL" id="LT853885">
    <property type="protein sequence ID" value="SMR04014.1"/>
    <property type="molecule type" value="Genomic_DNA"/>
</dbReference>
<sequence length="87" mass="8815">MAAGGRSTPVRPASPVCGLSPQDTETVAIATVGEALRMICLPSIWVACTPSAGAWRSRRAVNPVGDNMRSPAVAQGGVAQGGGPRCR</sequence>
<evidence type="ECO:0000313" key="2">
    <source>
        <dbReference type="EMBL" id="SMR04014.1"/>
    </source>
</evidence>
<gene>
    <name evidence="2" type="ORF">PD5205_02724</name>
</gene>
<dbReference type="Proteomes" id="UP000195953">
    <property type="component" value="Chromosome 1"/>
</dbReference>
<feature type="region of interest" description="Disordered" evidence="1">
    <location>
        <begin position="63"/>
        <end position="87"/>
    </location>
</feature>
<feature type="compositionally biased region" description="Gly residues" evidence="1">
    <location>
        <begin position="78"/>
        <end position="87"/>
    </location>
</feature>
<proteinExistence type="predicted"/>
<name>A0A1Y6HKI3_9XANT</name>